<reference evidence="2" key="1">
    <citation type="submission" date="2023-10" db="EMBL/GenBank/DDBJ databases">
        <title>Genome assembly of Pristionchus species.</title>
        <authorList>
            <person name="Yoshida K."/>
            <person name="Sommer R.J."/>
        </authorList>
    </citation>
    <scope>NUCLEOTIDE SEQUENCE</scope>
    <source>
        <strain evidence="2">RS5133</strain>
    </source>
</reference>
<dbReference type="AlphaFoldDB" id="A0AAV5UUP2"/>
<feature type="compositionally biased region" description="Low complexity" evidence="1">
    <location>
        <begin position="118"/>
        <end position="129"/>
    </location>
</feature>
<feature type="compositionally biased region" description="Basic and acidic residues" evidence="1">
    <location>
        <begin position="173"/>
        <end position="193"/>
    </location>
</feature>
<evidence type="ECO:0000313" key="2">
    <source>
        <dbReference type="EMBL" id="GMT11011.1"/>
    </source>
</evidence>
<feature type="compositionally biased region" description="Basic and acidic residues" evidence="1">
    <location>
        <begin position="105"/>
        <end position="115"/>
    </location>
</feature>
<feature type="compositionally biased region" description="Acidic residues" evidence="1">
    <location>
        <begin position="280"/>
        <end position="292"/>
    </location>
</feature>
<keyword evidence="3" id="KW-1185">Reference proteome</keyword>
<gene>
    <name evidence="2" type="ORF">PFISCL1PPCAC_2308</name>
</gene>
<dbReference type="EMBL" id="BTSY01000001">
    <property type="protein sequence ID" value="GMT11011.1"/>
    <property type="molecule type" value="Genomic_DNA"/>
</dbReference>
<dbReference type="Proteomes" id="UP001432322">
    <property type="component" value="Unassembled WGS sequence"/>
</dbReference>
<name>A0AAV5UUP2_9BILA</name>
<comment type="caution">
    <text evidence="2">The sequence shown here is derived from an EMBL/GenBank/DDBJ whole genome shotgun (WGS) entry which is preliminary data.</text>
</comment>
<sequence>SQDRSIMDSNGRGGVPPPATPSTQRSGTRRGVEWYDSPSVSFQRKCKSDIPKTPGMEDDPFFGKKLDGESNSCDGFDSSTRFTTRKFRRRLRPSIGSDGIMNTPKMDEEKMKETTLDSALSSPASSSSSFQAGGEDIIELGKKTVRLLKSRSNLIVEAESDSVDISTPTRKRKAEDEEIKKDGEKRKKEENGDKSSITLLTPSLSRGSSSKKGCIDGVGSTTPLSGIEKVSIEVLTRRSIGNRPLMRDELRDTPENSQKEEKRSSEETRRLRRAKHADEPGFDSDDSFYDSD</sequence>
<protein>
    <recommendedName>
        <fullName evidence="4">CARMIL C-terminal domain-containing protein</fullName>
    </recommendedName>
</protein>
<feature type="compositionally biased region" description="Polar residues" evidence="1">
    <location>
        <begin position="194"/>
        <end position="211"/>
    </location>
</feature>
<evidence type="ECO:0008006" key="4">
    <source>
        <dbReference type="Google" id="ProtNLM"/>
    </source>
</evidence>
<feature type="compositionally biased region" description="Basic and acidic residues" evidence="1">
    <location>
        <begin position="245"/>
        <end position="269"/>
    </location>
</feature>
<accession>A0AAV5UUP2</accession>
<feature type="region of interest" description="Disordered" evidence="1">
    <location>
        <begin position="91"/>
        <end position="135"/>
    </location>
</feature>
<evidence type="ECO:0000313" key="3">
    <source>
        <dbReference type="Proteomes" id="UP001432322"/>
    </source>
</evidence>
<feature type="region of interest" description="Disordered" evidence="1">
    <location>
        <begin position="158"/>
        <end position="292"/>
    </location>
</feature>
<organism evidence="2 3">
    <name type="scientific">Pristionchus fissidentatus</name>
    <dbReference type="NCBI Taxonomy" id="1538716"/>
    <lineage>
        <taxon>Eukaryota</taxon>
        <taxon>Metazoa</taxon>
        <taxon>Ecdysozoa</taxon>
        <taxon>Nematoda</taxon>
        <taxon>Chromadorea</taxon>
        <taxon>Rhabditida</taxon>
        <taxon>Rhabditina</taxon>
        <taxon>Diplogasteromorpha</taxon>
        <taxon>Diplogasteroidea</taxon>
        <taxon>Neodiplogasteridae</taxon>
        <taxon>Pristionchus</taxon>
    </lineage>
</organism>
<proteinExistence type="predicted"/>
<feature type="non-terminal residue" evidence="2">
    <location>
        <position position="1"/>
    </location>
</feature>
<evidence type="ECO:0000256" key="1">
    <source>
        <dbReference type="SAM" id="MobiDB-lite"/>
    </source>
</evidence>
<feature type="region of interest" description="Disordered" evidence="1">
    <location>
        <begin position="1"/>
        <end position="79"/>
    </location>
</feature>